<dbReference type="GO" id="GO:0016787">
    <property type="term" value="F:hydrolase activity"/>
    <property type="evidence" value="ECO:0007669"/>
    <property type="project" value="UniProtKB-KW"/>
</dbReference>
<comment type="caution">
    <text evidence="1">The sequence shown here is derived from an EMBL/GenBank/DDBJ whole genome shotgun (WGS) entry which is preliminary data.</text>
</comment>
<evidence type="ECO:0000313" key="3">
    <source>
        <dbReference type="Proteomes" id="UP001388259"/>
    </source>
</evidence>
<dbReference type="InterPro" id="IPR029058">
    <property type="entry name" value="AB_hydrolase_fold"/>
</dbReference>
<dbReference type="Proteomes" id="UP001388259">
    <property type="component" value="Unassembled WGS sequence"/>
</dbReference>
<evidence type="ECO:0000313" key="1">
    <source>
        <dbReference type="EMBL" id="MEM0518872.1"/>
    </source>
</evidence>
<accession>A0AB35YXE4</accession>
<dbReference type="Gene3D" id="3.40.50.1820">
    <property type="entry name" value="alpha/beta hydrolase"/>
    <property type="match status" value="1"/>
</dbReference>
<dbReference type="SUPFAM" id="SSF53474">
    <property type="entry name" value="alpha/beta-Hydrolases"/>
    <property type="match status" value="1"/>
</dbReference>
<keyword evidence="1" id="KW-0378">Hydrolase</keyword>
<evidence type="ECO:0000313" key="2">
    <source>
        <dbReference type="EMBL" id="MEM0573830.1"/>
    </source>
</evidence>
<sequence length="219" mass="25449">MNSQKTHIYFVPGLAAGGEIFKNIKFPENYVTHILEWLIPEKGESLDAYAEKMARRVKEENPILIGVSFGGVVVQEMSRFLKLKKLIIISSVKSKEELPRRMKLARFTRAYKLIPTSLVLSVEDLTKFSIGPKTQKRLSLYQEYLHVRNKQYLDWSLEKMITWNRTEKIDNIVHLHGENDVVFPIKYISDCRVIKGGTHIMILNKGRKISKTLLQIFEE</sequence>
<reference evidence="1 4" key="1">
    <citation type="submission" date="2024-01" db="EMBL/GenBank/DDBJ databases">
        <title>Aequorivita flavus sp. nov., isolated from deep-sea sediment.</title>
        <authorList>
            <person name="Chen X."/>
        </authorList>
    </citation>
    <scope>NUCLEOTIDE SEQUENCE</scope>
    <source>
        <strain evidence="1">MCCC 1A16923</strain>
        <strain evidence="2 4">MCCC 1A16935</strain>
    </source>
</reference>
<dbReference type="Proteomes" id="UP001390963">
    <property type="component" value="Unassembled WGS sequence"/>
</dbReference>
<protein>
    <submittedName>
        <fullName evidence="1">Alpha/beta hydrolase</fullName>
    </submittedName>
</protein>
<dbReference type="RefSeq" id="WP_342687572.1">
    <property type="nucleotide sequence ID" value="NZ_JAZBJM010000007.1"/>
</dbReference>
<proteinExistence type="predicted"/>
<keyword evidence="4" id="KW-1185">Reference proteome</keyword>
<dbReference type="AlphaFoldDB" id="A0AB35YXE4"/>
<gene>
    <name evidence="2" type="ORF">VZD24_09895</name>
    <name evidence="1" type="ORF">VZD85_10945</name>
</gene>
<dbReference type="EMBL" id="JAZBJM010000007">
    <property type="protein sequence ID" value="MEM0518872.1"/>
    <property type="molecule type" value="Genomic_DNA"/>
</dbReference>
<evidence type="ECO:0000313" key="4">
    <source>
        <dbReference type="Proteomes" id="UP001390963"/>
    </source>
</evidence>
<organism evidence="1 3">
    <name type="scientific">Aequorivita flava</name>
    <dbReference type="NCBI Taxonomy" id="3114371"/>
    <lineage>
        <taxon>Bacteria</taxon>
        <taxon>Pseudomonadati</taxon>
        <taxon>Bacteroidota</taxon>
        <taxon>Flavobacteriia</taxon>
        <taxon>Flavobacteriales</taxon>
        <taxon>Flavobacteriaceae</taxon>
        <taxon>Aequorivita</taxon>
    </lineage>
</organism>
<dbReference type="EMBL" id="JBANCF010000007">
    <property type="protein sequence ID" value="MEM0573830.1"/>
    <property type="molecule type" value="Genomic_DNA"/>
</dbReference>
<name>A0AB35YXE4_9FLAO</name>